<keyword evidence="1" id="KW-0812">Transmembrane</keyword>
<feature type="transmembrane region" description="Helical" evidence="1">
    <location>
        <begin position="207"/>
        <end position="232"/>
    </location>
</feature>
<evidence type="ECO:0008006" key="4">
    <source>
        <dbReference type="Google" id="ProtNLM"/>
    </source>
</evidence>
<organism evidence="3">
    <name type="scientific">Grosmannia clavigera (strain kw1407 / UAMH 11150)</name>
    <name type="common">Blue stain fungus</name>
    <name type="synonym">Graphiocladiella clavigera</name>
    <dbReference type="NCBI Taxonomy" id="655863"/>
    <lineage>
        <taxon>Eukaryota</taxon>
        <taxon>Fungi</taxon>
        <taxon>Dikarya</taxon>
        <taxon>Ascomycota</taxon>
        <taxon>Pezizomycotina</taxon>
        <taxon>Sordariomycetes</taxon>
        <taxon>Sordariomycetidae</taxon>
        <taxon>Ophiostomatales</taxon>
        <taxon>Ophiostomataceae</taxon>
        <taxon>Leptographium</taxon>
    </lineage>
</organism>
<dbReference type="PANTHER" id="PTHR12242:SF1">
    <property type="entry name" value="MYND-TYPE DOMAIN-CONTAINING PROTEIN"/>
    <property type="match status" value="1"/>
</dbReference>
<dbReference type="RefSeq" id="XP_014170453.1">
    <property type="nucleotide sequence ID" value="XM_014314978.1"/>
</dbReference>
<dbReference type="STRING" id="655863.F0XN35"/>
<sequence length="276" mass="31056">MDGFDNTYRFETSWCLPPYALCAIRALFSIYAFFVLYSVIGWLCGHDELGGCSAALLELSHFSFLSYWGIAYYFLVSSVDTFIYARTGTALPDRLPRSLQILHWAFLCATITVYPLLITALYWVWASPAQWFPLKFVAWNSLSRHGLNSAFALFEIVMTRTAPHAWAHVLWLLAVLVLYLGLAYIARITTGIYVYSFLDPAQVGNRGIVIVFMSHIAIACVLIFILVQGLIIMRIWLIECKLGFDGKFAHADASDRVRSVDIELVNSAPSAKIAAR</sequence>
<dbReference type="HOGENOM" id="CLU_062880_0_0_1"/>
<reference evidence="2 3" key="1">
    <citation type="journal article" date="2011" name="Proc. Natl. Acad. Sci. U.S.A.">
        <title>Genome and transcriptome analyses of the mountain pine beetle-fungal symbiont Grosmannia clavigera, a lodgepole pine pathogen.</title>
        <authorList>
            <person name="DiGuistini S."/>
            <person name="Wang Y."/>
            <person name="Liao N.Y."/>
            <person name="Taylor G."/>
            <person name="Tanguay P."/>
            <person name="Feau N."/>
            <person name="Henrissat B."/>
            <person name="Chan S.K."/>
            <person name="Hesse-Orce U."/>
            <person name="Alamouti S.M."/>
            <person name="Tsui C.K.M."/>
            <person name="Docking R.T."/>
            <person name="Levasseur A."/>
            <person name="Haridas S."/>
            <person name="Robertson G."/>
            <person name="Birol I."/>
            <person name="Holt R.A."/>
            <person name="Marra M.A."/>
            <person name="Hamelin R.C."/>
            <person name="Hirst M."/>
            <person name="Jones S.J.M."/>
            <person name="Bohlmann J."/>
            <person name="Breuil C."/>
        </authorList>
    </citation>
    <scope>NUCLEOTIDE SEQUENCE [LARGE SCALE GENOMIC DNA]</scope>
    <source>
        <strain evidence="3">kw1407 / UAMH 11150</strain>
    </source>
</reference>
<accession>F0XN35</accession>
<dbReference type="InParanoid" id="F0XN35"/>
<evidence type="ECO:0000313" key="3">
    <source>
        <dbReference type="Proteomes" id="UP000007796"/>
    </source>
</evidence>
<feature type="transmembrane region" description="Helical" evidence="1">
    <location>
        <begin position="65"/>
        <end position="84"/>
    </location>
</feature>
<keyword evidence="1" id="KW-0472">Membrane</keyword>
<dbReference type="GeneID" id="25974999"/>
<dbReference type="EMBL" id="GL629795">
    <property type="protein sequence ID" value="EFX00971.1"/>
    <property type="molecule type" value="Genomic_DNA"/>
</dbReference>
<evidence type="ECO:0000256" key="1">
    <source>
        <dbReference type="SAM" id="Phobius"/>
    </source>
</evidence>
<dbReference type="eggNOG" id="ENOG502RZDB">
    <property type="taxonomic scope" value="Eukaryota"/>
</dbReference>
<feature type="transmembrane region" description="Helical" evidence="1">
    <location>
        <begin position="169"/>
        <end position="195"/>
    </location>
</feature>
<evidence type="ECO:0000313" key="2">
    <source>
        <dbReference type="EMBL" id="EFX00971.1"/>
    </source>
</evidence>
<keyword evidence="3" id="KW-1185">Reference proteome</keyword>
<dbReference type="OrthoDB" id="419711at2759"/>
<dbReference type="GO" id="GO:0016020">
    <property type="term" value="C:membrane"/>
    <property type="evidence" value="ECO:0007669"/>
    <property type="project" value="TreeGrafter"/>
</dbReference>
<feature type="transmembrane region" description="Helical" evidence="1">
    <location>
        <begin position="104"/>
        <end position="125"/>
    </location>
</feature>
<proteinExistence type="predicted"/>
<keyword evidence="1" id="KW-1133">Transmembrane helix</keyword>
<name>F0XN35_GROCL</name>
<feature type="transmembrane region" description="Helical" evidence="1">
    <location>
        <begin position="19"/>
        <end position="40"/>
    </location>
</feature>
<gene>
    <name evidence="2" type="ORF">CMQ_2052</name>
</gene>
<dbReference type="Proteomes" id="UP000007796">
    <property type="component" value="Unassembled WGS sequence"/>
</dbReference>
<protein>
    <recommendedName>
        <fullName evidence="4">FAR-17a/AIG1-like protein</fullName>
    </recommendedName>
</protein>
<dbReference type="PANTHER" id="PTHR12242">
    <property type="entry name" value="OS02G0130600 PROTEIN-RELATED"/>
    <property type="match status" value="1"/>
</dbReference>
<dbReference type="AlphaFoldDB" id="F0XN35"/>